<dbReference type="Proteomes" id="UP001152320">
    <property type="component" value="Chromosome 5"/>
</dbReference>
<sequence>MMAFENFNCLGQDWWEEPGRRDYSCRMLIENRILETPSDVRKDVSHYKEVKLKFTFSSRKSSFPIKRYRKEPKTTACYKKKRKNE</sequence>
<organism evidence="1 2">
    <name type="scientific">Holothuria leucospilota</name>
    <name type="common">Black long sea cucumber</name>
    <name type="synonym">Mertensiothuria leucospilota</name>
    <dbReference type="NCBI Taxonomy" id="206669"/>
    <lineage>
        <taxon>Eukaryota</taxon>
        <taxon>Metazoa</taxon>
        <taxon>Echinodermata</taxon>
        <taxon>Eleutherozoa</taxon>
        <taxon>Echinozoa</taxon>
        <taxon>Holothuroidea</taxon>
        <taxon>Aspidochirotacea</taxon>
        <taxon>Aspidochirotida</taxon>
        <taxon>Holothuriidae</taxon>
        <taxon>Holothuria</taxon>
    </lineage>
</organism>
<dbReference type="AlphaFoldDB" id="A0A9Q1CBD9"/>
<comment type="caution">
    <text evidence="1">The sequence shown here is derived from an EMBL/GenBank/DDBJ whole genome shotgun (WGS) entry which is preliminary data.</text>
</comment>
<protein>
    <submittedName>
        <fullName evidence="1">Uncharacterized protein</fullName>
    </submittedName>
</protein>
<reference evidence="1" key="1">
    <citation type="submission" date="2021-10" db="EMBL/GenBank/DDBJ databases">
        <title>Tropical sea cucumber genome reveals ecological adaptation and Cuvierian tubules defense mechanism.</title>
        <authorList>
            <person name="Chen T."/>
        </authorList>
    </citation>
    <scope>NUCLEOTIDE SEQUENCE</scope>
    <source>
        <strain evidence="1">Nanhai2018</strain>
        <tissue evidence="1">Muscle</tissue>
    </source>
</reference>
<keyword evidence="2" id="KW-1185">Reference proteome</keyword>
<evidence type="ECO:0000313" key="1">
    <source>
        <dbReference type="EMBL" id="KAJ8041633.1"/>
    </source>
</evidence>
<dbReference type="EMBL" id="JAIZAY010000005">
    <property type="protein sequence ID" value="KAJ8041633.1"/>
    <property type="molecule type" value="Genomic_DNA"/>
</dbReference>
<name>A0A9Q1CBD9_HOLLE</name>
<proteinExistence type="predicted"/>
<accession>A0A9Q1CBD9</accession>
<evidence type="ECO:0000313" key="2">
    <source>
        <dbReference type="Proteomes" id="UP001152320"/>
    </source>
</evidence>
<gene>
    <name evidence="1" type="ORF">HOLleu_12505</name>
</gene>